<dbReference type="InterPro" id="IPR000531">
    <property type="entry name" value="Beta-barrel_TonB"/>
</dbReference>
<evidence type="ECO:0000256" key="12">
    <source>
        <dbReference type="SAM" id="SignalP"/>
    </source>
</evidence>
<keyword evidence="2 10" id="KW-0813">Transport</keyword>
<keyword evidence="6 11" id="KW-0798">TonB box</keyword>
<dbReference type="EMBL" id="JBBYHR010000011">
    <property type="protein sequence ID" value="MEL1246106.1"/>
    <property type="molecule type" value="Genomic_DNA"/>
</dbReference>
<dbReference type="PROSITE" id="PS52016">
    <property type="entry name" value="TONB_DEPENDENT_REC_3"/>
    <property type="match status" value="1"/>
</dbReference>
<keyword evidence="7 10" id="KW-0472">Membrane</keyword>
<dbReference type="InterPro" id="IPR012910">
    <property type="entry name" value="Plug_dom"/>
</dbReference>
<dbReference type="InterPro" id="IPR036942">
    <property type="entry name" value="Beta-barrel_TonB_sf"/>
</dbReference>
<evidence type="ECO:0000256" key="10">
    <source>
        <dbReference type="PROSITE-ProRule" id="PRU01360"/>
    </source>
</evidence>
<dbReference type="Gene3D" id="2.40.170.20">
    <property type="entry name" value="TonB-dependent receptor, beta-barrel domain"/>
    <property type="match status" value="1"/>
</dbReference>
<dbReference type="Pfam" id="PF00593">
    <property type="entry name" value="TonB_dep_Rec_b-barrel"/>
    <property type="match status" value="1"/>
</dbReference>
<evidence type="ECO:0000256" key="7">
    <source>
        <dbReference type="ARBA" id="ARBA00023136"/>
    </source>
</evidence>
<evidence type="ECO:0000256" key="11">
    <source>
        <dbReference type="RuleBase" id="RU003357"/>
    </source>
</evidence>
<evidence type="ECO:0000256" key="6">
    <source>
        <dbReference type="ARBA" id="ARBA00023077"/>
    </source>
</evidence>
<evidence type="ECO:0000259" key="14">
    <source>
        <dbReference type="Pfam" id="PF07715"/>
    </source>
</evidence>
<proteinExistence type="inferred from homology"/>
<accession>A0ABU9I0Z7</accession>
<organism evidence="15 16">
    <name type="scientific">Flavobacterium arundinis</name>
    <dbReference type="NCBI Taxonomy" id="3139143"/>
    <lineage>
        <taxon>Bacteria</taxon>
        <taxon>Pseudomonadati</taxon>
        <taxon>Bacteroidota</taxon>
        <taxon>Flavobacteriia</taxon>
        <taxon>Flavobacteriales</taxon>
        <taxon>Flavobacteriaceae</taxon>
        <taxon>Flavobacterium</taxon>
    </lineage>
</organism>
<dbReference type="PANTHER" id="PTHR30069:SF29">
    <property type="entry name" value="HEMOGLOBIN AND HEMOGLOBIN-HAPTOGLOBIN-BINDING PROTEIN 1-RELATED"/>
    <property type="match status" value="1"/>
</dbReference>
<keyword evidence="4 10" id="KW-0812">Transmembrane</keyword>
<sequence>MQNGTKALLFILLTTGFLSTAQETVTDTIKTEQLQEVVVTGQIEPQSIKKSVFNVKVISREDIQRQAANNLADVLNQYLNIMVQPQSGEGRSTVSMFGLDGQYLKILVDNIPLVSDTGLGNNIDLTQINLDDIDHIEIIEGSMGVTHGANAVSGVINIITKKAIGNKWEINATAQEETIGDEYAPLYDQGRHIQALRAAHTINDNWFVSIGGNRNDFTGFRDTRGGRDYTDYDPATSWLNRGFSWLPKEQYFGNALIRYQKDNFRLFYKFDYFNEKIDFYNPIVERQVVPDTGILLFSRDRRFYTEKFYHHLNAVGKLMGTLDYNVSLSHQRQTRDLEQFNYYIQTEQETNHTEATYQDTEILYSTGTLGNFFKDKSFDLQVGYEFVNTNGYNAAASGLFVGGGAGEGNIKQRLENYDVFTAAEFGVTERFSFRPGFRYSFQSKFDDQWSASMGLRYLFDHDIEARASFGRSYRTPNYDELYTYFVDSNHNVQGNENLMPETGNSYEASIKKTTSFSDDVRLMNSISATYIGIDDRIELVLTETVPSWKYEYINIDKYKMYNIATTHQLEYYNWQVKAGVAFLGISKKISSGTAVSDDKFLTTMQFNTNVAYTVPKWNTTFSVYYKINGKQPQFIETSVNGQSQFVLQEIESFGLMDASVKKSFFGGKLDAVLGGRNLLDVVNIQSNVASGGTHDVGSTSILMAYGRSYFLKLTYNLNF</sequence>
<dbReference type="SUPFAM" id="SSF56935">
    <property type="entry name" value="Porins"/>
    <property type="match status" value="1"/>
</dbReference>
<feature type="domain" description="TonB-dependent receptor plug" evidence="14">
    <location>
        <begin position="49"/>
        <end position="155"/>
    </location>
</feature>
<dbReference type="InterPro" id="IPR037066">
    <property type="entry name" value="Plug_dom_sf"/>
</dbReference>
<feature type="chain" id="PRO_5045569989" evidence="12">
    <location>
        <begin position="22"/>
        <end position="719"/>
    </location>
</feature>
<comment type="caution">
    <text evidence="15">The sequence shown here is derived from an EMBL/GenBank/DDBJ whole genome shotgun (WGS) entry which is preliminary data.</text>
</comment>
<dbReference type="Gene3D" id="2.170.130.10">
    <property type="entry name" value="TonB-dependent receptor, plug domain"/>
    <property type="match status" value="1"/>
</dbReference>
<dbReference type="Pfam" id="PF07715">
    <property type="entry name" value="Plug"/>
    <property type="match status" value="1"/>
</dbReference>
<keyword evidence="8 15" id="KW-0675">Receptor</keyword>
<reference evidence="15 16" key="1">
    <citation type="submission" date="2024-04" db="EMBL/GenBank/DDBJ databases">
        <title>Flavobacterium sp. DGU11 16S ribosomal RNA gene Genome sequencing and assembly.</title>
        <authorList>
            <person name="Park S."/>
        </authorList>
    </citation>
    <scope>NUCLEOTIDE SEQUENCE [LARGE SCALE GENOMIC DNA]</scope>
    <source>
        <strain evidence="15 16">DGU11</strain>
    </source>
</reference>
<evidence type="ECO:0000256" key="8">
    <source>
        <dbReference type="ARBA" id="ARBA00023170"/>
    </source>
</evidence>
<evidence type="ECO:0000259" key="13">
    <source>
        <dbReference type="Pfam" id="PF00593"/>
    </source>
</evidence>
<evidence type="ECO:0000256" key="9">
    <source>
        <dbReference type="ARBA" id="ARBA00023237"/>
    </source>
</evidence>
<evidence type="ECO:0000256" key="1">
    <source>
        <dbReference type="ARBA" id="ARBA00004571"/>
    </source>
</evidence>
<evidence type="ECO:0000313" key="15">
    <source>
        <dbReference type="EMBL" id="MEL1246106.1"/>
    </source>
</evidence>
<dbReference type="InterPro" id="IPR039426">
    <property type="entry name" value="TonB-dep_rcpt-like"/>
</dbReference>
<keyword evidence="5 12" id="KW-0732">Signal</keyword>
<protein>
    <submittedName>
        <fullName evidence="15">TonB-dependent receptor</fullName>
    </submittedName>
</protein>
<feature type="signal peptide" evidence="12">
    <location>
        <begin position="1"/>
        <end position="21"/>
    </location>
</feature>
<dbReference type="PANTHER" id="PTHR30069">
    <property type="entry name" value="TONB-DEPENDENT OUTER MEMBRANE RECEPTOR"/>
    <property type="match status" value="1"/>
</dbReference>
<keyword evidence="9 10" id="KW-0998">Cell outer membrane</keyword>
<comment type="subcellular location">
    <subcellularLocation>
        <location evidence="1 10">Cell outer membrane</location>
        <topology evidence="1 10">Multi-pass membrane protein</topology>
    </subcellularLocation>
</comment>
<keyword evidence="16" id="KW-1185">Reference proteome</keyword>
<comment type="similarity">
    <text evidence="10 11">Belongs to the TonB-dependent receptor family.</text>
</comment>
<keyword evidence="3 10" id="KW-1134">Transmembrane beta strand</keyword>
<name>A0ABU9I0Z7_9FLAO</name>
<dbReference type="Proteomes" id="UP001464555">
    <property type="component" value="Unassembled WGS sequence"/>
</dbReference>
<feature type="domain" description="TonB-dependent receptor-like beta-barrel" evidence="13">
    <location>
        <begin position="260"/>
        <end position="678"/>
    </location>
</feature>
<evidence type="ECO:0000256" key="5">
    <source>
        <dbReference type="ARBA" id="ARBA00022729"/>
    </source>
</evidence>
<dbReference type="RefSeq" id="WP_341698400.1">
    <property type="nucleotide sequence ID" value="NZ_JBBYHR010000011.1"/>
</dbReference>
<evidence type="ECO:0000256" key="2">
    <source>
        <dbReference type="ARBA" id="ARBA00022448"/>
    </source>
</evidence>
<gene>
    <name evidence="15" type="ORF">AAEO56_17665</name>
</gene>
<evidence type="ECO:0000256" key="4">
    <source>
        <dbReference type="ARBA" id="ARBA00022692"/>
    </source>
</evidence>
<evidence type="ECO:0000313" key="16">
    <source>
        <dbReference type="Proteomes" id="UP001464555"/>
    </source>
</evidence>
<evidence type="ECO:0000256" key="3">
    <source>
        <dbReference type="ARBA" id="ARBA00022452"/>
    </source>
</evidence>